<dbReference type="InterPro" id="IPR011009">
    <property type="entry name" value="Kinase-like_dom_sf"/>
</dbReference>
<accession>A0A4D9D3H3</accession>
<feature type="compositionally biased region" description="Low complexity" evidence="8">
    <location>
        <begin position="636"/>
        <end position="650"/>
    </location>
</feature>
<dbReference type="InterPro" id="IPR003527">
    <property type="entry name" value="MAP_kinase_CS"/>
</dbReference>
<feature type="compositionally biased region" description="Pro residues" evidence="8">
    <location>
        <begin position="624"/>
        <end position="635"/>
    </location>
</feature>
<proteinExistence type="inferred from homology"/>
<feature type="domain" description="Protein kinase" evidence="9">
    <location>
        <begin position="307"/>
        <end position="574"/>
    </location>
</feature>
<evidence type="ECO:0000313" key="11">
    <source>
        <dbReference type="Proteomes" id="UP000355283"/>
    </source>
</evidence>
<dbReference type="Proteomes" id="UP000355283">
    <property type="component" value="Unassembled WGS sequence"/>
</dbReference>
<feature type="compositionally biased region" description="Pro residues" evidence="8">
    <location>
        <begin position="747"/>
        <end position="765"/>
    </location>
</feature>
<evidence type="ECO:0000256" key="1">
    <source>
        <dbReference type="ARBA" id="ARBA00022527"/>
    </source>
</evidence>
<dbReference type="EC" id="2.7.11.24" evidence="7"/>
<dbReference type="InterPro" id="IPR017441">
    <property type="entry name" value="Protein_kinase_ATP_BS"/>
</dbReference>
<feature type="compositionally biased region" description="Low complexity" evidence="8">
    <location>
        <begin position="836"/>
        <end position="851"/>
    </location>
</feature>
<keyword evidence="5 6" id="KW-0067">ATP-binding</keyword>
<protein>
    <recommendedName>
        <fullName evidence="7">Mitogen-activated protein kinase</fullName>
        <ecNumber evidence="7">2.7.11.24</ecNumber>
    </recommendedName>
</protein>
<feature type="compositionally biased region" description="Acidic residues" evidence="8">
    <location>
        <begin position="239"/>
        <end position="248"/>
    </location>
</feature>
<comment type="caution">
    <text evidence="10">The sequence shown here is derived from an EMBL/GenBank/DDBJ whole genome shotgun (WGS) entry which is preliminary data.</text>
</comment>
<dbReference type="InterPro" id="IPR050117">
    <property type="entry name" value="MAPK"/>
</dbReference>
<keyword evidence="3 6" id="KW-0547">Nucleotide-binding</keyword>
<evidence type="ECO:0000256" key="6">
    <source>
        <dbReference type="PROSITE-ProRule" id="PRU10141"/>
    </source>
</evidence>
<dbReference type="EMBL" id="SDOX01000018">
    <property type="protein sequence ID" value="TFJ84553.1"/>
    <property type="molecule type" value="Genomic_DNA"/>
</dbReference>
<evidence type="ECO:0000256" key="8">
    <source>
        <dbReference type="SAM" id="MobiDB-lite"/>
    </source>
</evidence>
<dbReference type="InterPro" id="IPR008271">
    <property type="entry name" value="Ser/Thr_kinase_AS"/>
</dbReference>
<dbReference type="GO" id="GO:0005524">
    <property type="term" value="F:ATP binding"/>
    <property type="evidence" value="ECO:0007669"/>
    <property type="project" value="UniProtKB-UniRule"/>
</dbReference>
<feature type="compositionally biased region" description="Gly residues" evidence="8">
    <location>
        <begin position="263"/>
        <end position="273"/>
    </location>
</feature>
<feature type="region of interest" description="Disordered" evidence="8">
    <location>
        <begin position="618"/>
        <end position="685"/>
    </location>
</feature>
<dbReference type="SMART" id="SM00220">
    <property type="entry name" value="S_TKc"/>
    <property type="match status" value="1"/>
</dbReference>
<evidence type="ECO:0000256" key="4">
    <source>
        <dbReference type="ARBA" id="ARBA00022777"/>
    </source>
</evidence>
<dbReference type="AlphaFoldDB" id="A0A4D9D3H3"/>
<dbReference type="InterPro" id="IPR000719">
    <property type="entry name" value="Prot_kinase_dom"/>
</dbReference>
<evidence type="ECO:0000256" key="5">
    <source>
        <dbReference type="ARBA" id="ARBA00022840"/>
    </source>
</evidence>
<dbReference type="OrthoDB" id="192887at2759"/>
<feature type="binding site" evidence="6">
    <location>
        <position position="337"/>
    </location>
    <ligand>
        <name>ATP</name>
        <dbReference type="ChEBI" id="CHEBI:30616"/>
    </ligand>
</feature>
<dbReference type="FunFam" id="3.30.200.20:FF:000046">
    <property type="entry name" value="Mitogen-activated protein kinase"/>
    <property type="match status" value="1"/>
</dbReference>
<gene>
    <name evidence="10" type="ORF">NSK_004018</name>
</gene>
<keyword evidence="7" id="KW-0460">Magnesium</keyword>
<feature type="region of interest" description="Disordered" evidence="8">
    <location>
        <begin position="916"/>
        <end position="951"/>
    </location>
</feature>
<dbReference type="PANTHER" id="PTHR24055">
    <property type="entry name" value="MITOGEN-ACTIVATED PROTEIN KINASE"/>
    <property type="match status" value="1"/>
</dbReference>
<organism evidence="10 11">
    <name type="scientific">Nannochloropsis salina CCMP1776</name>
    <dbReference type="NCBI Taxonomy" id="1027361"/>
    <lineage>
        <taxon>Eukaryota</taxon>
        <taxon>Sar</taxon>
        <taxon>Stramenopiles</taxon>
        <taxon>Ochrophyta</taxon>
        <taxon>Eustigmatophyceae</taxon>
        <taxon>Eustigmatales</taxon>
        <taxon>Monodopsidaceae</taxon>
        <taxon>Microchloropsis</taxon>
        <taxon>Microchloropsis salina</taxon>
    </lineage>
</organism>
<feature type="region of interest" description="Disordered" evidence="8">
    <location>
        <begin position="975"/>
        <end position="1040"/>
    </location>
</feature>
<comment type="similarity">
    <text evidence="7">Belongs to the protein kinase superfamily. Ser/Thr protein kinase family. MAP kinase subfamily.</text>
</comment>
<keyword evidence="1 7" id="KW-0723">Serine/threonine-protein kinase</keyword>
<evidence type="ECO:0000256" key="2">
    <source>
        <dbReference type="ARBA" id="ARBA00022679"/>
    </source>
</evidence>
<feature type="region of interest" description="Disordered" evidence="8">
    <location>
        <begin position="167"/>
        <end position="291"/>
    </location>
</feature>
<feature type="compositionally biased region" description="Low complexity" evidence="8">
    <location>
        <begin position="660"/>
        <end position="672"/>
    </location>
</feature>
<dbReference type="PROSITE" id="PS00108">
    <property type="entry name" value="PROTEIN_KINASE_ST"/>
    <property type="match status" value="1"/>
</dbReference>
<dbReference type="Gene3D" id="1.10.510.10">
    <property type="entry name" value="Transferase(Phosphotransferase) domain 1"/>
    <property type="match status" value="1"/>
</dbReference>
<dbReference type="FunFam" id="1.10.510.10:FF:000624">
    <property type="entry name" value="Mitogen-activated protein kinase"/>
    <property type="match status" value="1"/>
</dbReference>
<dbReference type="Pfam" id="PF00069">
    <property type="entry name" value="Pkinase"/>
    <property type="match status" value="1"/>
</dbReference>
<feature type="region of interest" description="Disordered" evidence="8">
    <location>
        <begin position="829"/>
        <end position="856"/>
    </location>
</feature>
<feature type="compositionally biased region" description="Pro residues" evidence="8">
    <location>
        <begin position="710"/>
        <end position="726"/>
    </location>
</feature>
<comment type="cofactor">
    <cofactor evidence="7">
        <name>Mg(2+)</name>
        <dbReference type="ChEBI" id="CHEBI:18420"/>
    </cofactor>
</comment>
<feature type="region of interest" description="Disordered" evidence="8">
    <location>
        <begin position="699"/>
        <end position="803"/>
    </location>
</feature>
<dbReference type="PROSITE" id="PS50011">
    <property type="entry name" value="PROTEIN_KINASE_DOM"/>
    <property type="match status" value="1"/>
</dbReference>
<feature type="compositionally biased region" description="Low complexity" evidence="8">
    <location>
        <begin position="727"/>
        <end position="746"/>
    </location>
</feature>
<dbReference type="GO" id="GO:0004707">
    <property type="term" value="F:MAP kinase activity"/>
    <property type="evidence" value="ECO:0007669"/>
    <property type="project" value="UniProtKB-EC"/>
</dbReference>
<dbReference type="CDD" id="cd07834">
    <property type="entry name" value="STKc_MAPK"/>
    <property type="match status" value="1"/>
</dbReference>
<evidence type="ECO:0000256" key="3">
    <source>
        <dbReference type="ARBA" id="ARBA00022741"/>
    </source>
</evidence>
<evidence type="ECO:0000259" key="9">
    <source>
        <dbReference type="PROSITE" id="PS50011"/>
    </source>
</evidence>
<dbReference type="PROSITE" id="PS00107">
    <property type="entry name" value="PROTEIN_KINASE_ATP"/>
    <property type="match status" value="1"/>
</dbReference>
<evidence type="ECO:0000313" key="10">
    <source>
        <dbReference type="EMBL" id="TFJ84553.1"/>
    </source>
</evidence>
<keyword evidence="2 7" id="KW-0808">Transferase</keyword>
<dbReference type="SUPFAM" id="SSF56112">
    <property type="entry name" value="Protein kinase-like (PK-like)"/>
    <property type="match status" value="1"/>
</dbReference>
<sequence>MISLGGPSTLYVDWESVGWWCQEAFGGEGEGGRKQQGTDRQRSDGFRRWKKVNGQFVSAERCVGVTVPGYCAEAPAEGARRRQLEAPPAVLVAVGEVSTRPRGSPPCDMQPAHRHRATRASTASAALLRQREAHLVRGEGEGSRGEGRTAIGTGFSLPVPAYPATAPAASTSCGPMPGMKGGRAPGKEGRLRGGESGGGRQVSRRSGHGDDGLGGGQTRSGGMQSRRRAASARGREDTEAGEEGEEGESPPPAKLVPRREGGGEAGIEGGAGKGQVLVEGDEGGGNPGGRMHSFKVSGTVFKLDRRYEMIRPIGTGAYGVVISANDHLTGRKVAIKKVSRAFDDVVDAKRILREIKLLRHFRHENIISILDIAPPPSLAAFEDVYIVSDLMETDLHRIIYSRQPLSIDHVQYFIYQVLRALKYMHSANVLHRDLKPSNLLLNSNCDLKVCDLGLARGLGVEEEGTGRRRSTFRSVGCIFAELLQRQPLFPGSDYIDQLRLICSKIGRPSEADMRFINSTRARRFLLSLPPSAPSPMHVLFPDRDPRALDLVGRMLQFNPGNRLTVEEALAHPFMSSLHNKDDEPRTDALFSFDFEREKLDKPRLQRLIFGEMLHFHPEEEDKLPPAPPSFPPSLPPSSSSLAASIPADAAGRSQGGSLRADACPSAPSSAGPSIPPSHVPWTQPPGAATAAVAFFVAPPPIPSTATQQQPGPPFSALPPSLPPPNPHSRSPLVNYHYHLQQQQHQPQPLPPNCPSLPYPSGPPHHPSASSALPDRPLGPAEACLQDPEHYLPHPSHAHHGVRGGQASFHPCLYQPSPYPPFVPHPLGSEGAHVCKSSRSSSSQGSSQSLRSTNPYSTGYGQANYTAPPPCYFSQGTSGASSPAPTSFFSPFPPPHDPHPKASAAAAAAVVSAASGRFPPSFPPSLPSSTSSSLGGMMQNASISMGHRGDPGLSFLPSPSFPPSCPPPHAACLPAASAEEDLGPVAAGRDGGETRRTYLPPQPPRPPHGAHVLPQAGEPHPSHLHSREPRTTALPEPHYLL</sequence>
<comment type="catalytic activity">
    <reaction evidence="7">
        <text>L-threonyl-[protein] + ATP = O-phospho-L-threonyl-[protein] + ADP + H(+)</text>
        <dbReference type="Rhea" id="RHEA:46608"/>
        <dbReference type="Rhea" id="RHEA-COMP:11060"/>
        <dbReference type="Rhea" id="RHEA-COMP:11605"/>
        <dbReference type="ChEBI" id="CHEBI:15378"/>
        <dbReference type="ChEBI" id="CHEBI:30013"/>
        <dbReference type="ChEBI" id="CHEBI:30616"/>
        <dbReference type="ChEBI" id="CHEBI:61977"/>
        <dbReference type="ChEBI" id="CHEBI:456216"/>
        <dbReference type="EC" id="2.7.11.24"/>
    </reaction>
</comment>
<name>A0A4D9D3H3_9STRA</name>
<dbReference type="PROSITE" id="PS01351">
    <property type="entry name" value="MAPK"/>
    <property type="match status" value="1"/>
</dbReference>
<dbReference type="Gene3D" id="3.30.200.20">
    <property type="entry name" value="Phosphorylase Kinase, domain 1"/>
    <property type="match status" value="1"/>
</dbReference>
<feature type="region of interest" description="Disordered" evidence="8">
    <location>
        <begin position="882"/>
        <end position="904"/>
    </location>
</feature>
<reference evidence="10 11" key="1">
    <citation type="submission" date="2019-01" db="EMBL/GenBank/DDBJ databases">
        <title>Nuclear Genome Assembly of the Microalgal Biofuel strain Nannochloropsis salina CCMP1776.</title>
        <authorList>
            <person name="Hovde B."/>
        </authorList>
    </citation>
    <scope>NUCLEOTIDE SEQUENCE [LARGE SCALE GENOMIC DNA]</scope>
    <source>
        <strain evidence="10 11">CCMP1776</strain>
    </source>
</reference>
<keyword evidence="11" id="KW-1185">Reference proteome</keyword>
<evidence type="ECO:0000256" key="7">
    <source>
        <dbReference type="RuleBase" id="RU361165"/>
    </source>
</evidence>
<comment type="activity regulation">
    <text evidence="7">Activated by threonine and tyrosine phosphorylation.</text>
</comment>
<keyword evidence="4 7" id="KW-0418">Kinase</keyword>